<keyword evidence="3" id="KW-1185">Reference proteome</keyword>
<feature type="region of interest" description="Disordered" evidence="1">
    <location>
        <begin position="25"/>
        <end position="75"/>
    </location>
</feature>
<feature type="compositionally biased region" description="Acidic residues" evidence="1">
    <location>
        <begin position="152"/>
        <end position="164"/>
    </location>
</feature>
<sequence length="240" mass="27055">MSQTLQNPFILQSLGINVARDEEAARAVADEPARAVATSPQPQAPRGRRSSPPRLQFKSPWEIEPPRYNPDGSENIDWARRQSALRLKTKWESIYERFKDAHLEDQDEIYLGRPGIDEPRIIRDRGSIRALSRQLRFGSFIRDEDLRAFGGDSDDDQSEGESDQDVFASPTRQVLPHLVEAPAGVEPENDDGPLPDLAVELDIYQSVKREAIESLLRTNTLGRTVPYDIPGLAERLGLHH</sequence>
<gene>
    <name evidence="2" type="ORF">MCUN1_000850</name>
</gene>
<evidence type="ECO:0000313" key="2">
    <source>
        <dbReference type="EMBL" id="WFD34022.1"/>
    </source>
</evidence>
<reference evidence="2" key="1">
    <citation type="submission" date="2023-03" db="EMBL/GenBank/DDBJ databases">
        <title>Mating type loci evolution in Malassezia.</title>
        <authorList>
            <person name="Coelho M.A."/>
        </authorList>
    </citation>
    <scope>NUCLEOTIDE SEQUENCE</scope>
    <source>
        <strain evidence="2">CBS 11721</strain>
    </source>
</reference>
<accession>A0AAF0ET20</accession>
<evidence type="ECO:0000256" key="1">
    <source>
        <dbReference type="SAM" id="MobiDB-lite"/>
    </source>
</evidence>
<proteinExistence type="predicted"/>
<dbReference type="PANTHER" id="PTHR15992:SF5">
    <property type="entry name" value="HOLLIDAY JUNCTION RECOGNITION PROTEIN"/>
    <property type="match status" value="1"/>
</dbReference>
<organism evidence="2 3">
    <name type="scientific">Malassezia cuniculi</name>
    <dbReference type="NCBI Taxonomy" id="948313"/>
    <lineage>
        <taxon>Eukaryota</taxon>
        <taxon>Fungi</taxon>
        <taxon>Dikarya</taxon>
        <taxon>Basidiomycota</taxon>
        <taxon>Ustilaginomycotina</taxon>
        <taxon>Malasseziomycetes</taxon>
        <taxon>Malasseziales</taxon>
        <taxon>Malasseziaceae</taxon>
        <taxon>Malassezia</taxon>
    </lineage>
</organism>
<evidence type="ECO:0000313" key="3">
    <source>
        <dbReference type="Proteomes" id="UP001219933"/>
    </source>
</evidence>
<name>A0AAF0ET20_9BASI</name>
<dbReference type="GO" id="GO:0042393">
    <property type="term" value="F:histone binding"/>
    <property type="evidence" value="ECO:0007669"/>
    <property type="project" value="InterPro"/>
</dbReference>
<dbReference type="Pfam" id="PF10384">
    <property type="entry name" value="Scm3"/>
    <property type="match status" value="1"/>
</dbReference>
<feature type="region of interest" description="Disordered" evidence="1">
    <location>
        <begin position="148"/>
        <end position="169"/>
    </location>
</feature>
<dbReference type="InterPro" id="IPR018465">
    <property type="entry name" value="Scm3/HJURP"/>
</dbReference>
<dbReference type="AlphaFoldDB" id="A0AAF0ET20"/>
<protein>
    <submittedName>
        <fullName evidence="2">Uncharacterized protein</fullName>
    </submittedName>
</protein>
<dbReference type="PANTHER" id="PTHR15992">
    <property type="entry name" value="HOLLIDAY JUNCTION RECOGNITION PROTEIN"/>
    <property type="match status" value="1"/>
</dbReference>
<dbReference type="Proteomes" id="UP001219933">
    <property type="component" value="Chromosome 1"/>
</dbReference>
<dbReference type="EMBL" id="CP119877">
    <property type="protein sequence ID" value="WFD34022.1"/>
    <property type="molecule type" value="Genomic_DNA"/>
</dbReference>
<dbReference type="GO" id="GO:0005634">
    <property type="term" value="C:nucleus"/>
    <property type="evidence" value="ECO:0007669"/>
    <property type="project" value="InterPro"/>
</dbReference>